<dbReference type="GeneID" id="85318115"/>
<dbReference type="AlphaFoldDB" id="A0AA40A510"/>
<keyword evidence="2" id="KW-1185">Reference proteome</keyword>
<organism evidence="1 2">
    <name type="scientific">Lasiosphaeria miniovina</name>
    <dbReference type="NCBI Taxonomy" id="1954250"/>
    <lineage>
        <taxon>Eukaryota</taxon>
        <taxon>Fungi</taxon>
        <taxon>Dikarya</taxon>
        <taxon>Ascomycota</taxon>
        <taxon>Pezizomycotina</taxon>
        <taxon>Sordariomycetes</taxon>
        <taxon>Sordariomycetidae</taxon>
        <taxon>Sordariales</taxon>
        <taxon>Lasiosphaeriaceae</taxon>
        <taxon>Lasiosphaeria</taxon>
    </lineage>
</organism>
<sequence>MDLFKEERPFPTGTLRGWKTDSLIDRQSSAFLSVSNQNTMKCRCICTPNREAKNKMGWGLAVLSIRQADWAEVDLIRRAVRVE</sequence>
<dbReference type="EMBL" id="JAUIRO010000006">
    <property type="protein sequence ID" value="KAK0709466.1"/>
    <property type="molecule type" value="Genomic_DNA"/>
</dbReference>
<accession>A0AA40A510</accession>
<evidence type="ECO:0000313" key="1">
    <source>
        <dbReference type="EMBL" id="KAK0709466.1"/>
    </source>
</evidence>
<protein>
    <submittedName>
        <fullName evidence="1">Uncharacterized protein</fullName>
    </submittedName>
</protein>
<proteinExistence type="predicted"/>
<dbReference type="RefSeq" id="XP_060292770.1">
    <property type="nucleotide sequence ID" value="XM_060434845.1"/>
</dbReference>
<reference evidence="1" key="1">
    <citation type="submission" date="2023-06" db="EMBL/GenBank/DDBJ databases">
        <title>Genome-scale phylogeny and comparative genomics of the fungal order Sordariales.</title>
        <authorList>
            <consortium name="Lawrence Berkeley National Laboratory"/>
            <person name="Hensen N."/>
            <person name="Bonometti L."/>
            <person name="Westerberg I."/>
            <person name="Brannstrom I.O."/>
            <person name="Guillou S."/>
            <person name="Cros-Aarteil S."/>
            <person name="Calhoun S."/>
            <person name="Haridas S."/>
            <person name="Kuo A."/>
            <person name="Mondo S."/>
            <person name="Pangilinan J."/>
            <person name="Riley R."/>
            <person name="LaButti K."/>
            <person name="Andreopoulos B."/>
            <person name="Lipzen A."/>
            <person name="Chen C."/>
            <person name="Yanf M."/>
            <person name="Daum C."/>
            <person name="Ng V."/>
            <person name="Clum A."/>
            <person name="Steindorff A."/>
            <person name="Ohm R."/>
            <person name="Martin F."/>
            <person name="Silar P."/>
            <person name="Natvig D."/>
            <person name="Lalanne C."/>
            <person name="Gautier V."/>
            <person name="Ament-velasquez S.L."/>
            <person name="Kruys A."/>
            <person name="Hutchinson M.I."/>
            <person name="Powell A.J."/>
            <person name="Barry K."/>
            <person name="Miller A.N."/>
            <person name="Grigoriev I.V."/>
            <person name="Debuchy R."/>
            <person name="Gladieux P."/>
            <person name="Thoren M.H."/>
            <person name="Johannesson H."/>
        </authorList>
    </citation>
    <scope>NUCLEOTIDE SEQUENCE</scope>
    <source>
        <strain evidence="1">SMH2392-1A</strain>
    </source>
</reference>
<evidence type="ECO:0000313" key="2">
    <source>
        <dbReference type="Proteomes" id="UP001172101"/>
    </source>
</evidence>
<gene>
    <name evidence="1" type="ORF">B0T26DRAFT_407111</name>
</gene>
<dbReference type="Proteomes" id="UP001172101">
    <property type="component" value="Unassembled WGS sequence"/>
</dbReference>
<comment type="caution">
    <text evidence="1">The sequence shown here is derived from an EMBL/GenBank/DDBJ whole genome shotgun (WGS) entry which is preliminary data.</text>
</comment>
<name>A0AA40A510_9PEZI</name>